<feature type="compositionally biased region" description="Low complexity" evidence="4">
    <location>
        <begin position="8"/>
        <end position="39"/>
    </location>
</feature>
<dbReference type="SUPFAM" id="SSF50249">
    <property type="entry name" value="Nucleic acid-binding proteins"/>
    <property type="match status" value="3"/>
</dbReference>
<keyword evidence="3" id="KW-0687">Ribonucleoprotein</keyword>
<comment type="similarity">
    <text evidence="1">Belongs to the bacterial ribosomal protein bS1 family.</text>
</comment>
<dbReference type="Gene3D" id="2.40.50.140">
    <property type="entry name" value="Nucleic acid-binding proteins"/>
    <property type="match status" value="3"/>
</dbReference>
<comment type="caution">
    <text evidence="6">The sequence shown here is derived from an EMBL/GenBank/DDBJ whole genome shotgun (WGS) entry which is preliminary data.</text>
</comment>
<dbReference type="CDD" id="cd05687">
    <property type="entry name" value="S1_RPS1_repeat_ec1_hs1"/>
    <property type="match status" value="1"/>
</dbReference>
<dbReference type="PANTHER" id="PTHR10724">
    <property type="entry name" value="30S RIBOSOMAL PROTEIN S1"/>
    <property type="match status" value="1"/>
</dbReference>
<sequence length="339" mass="36698">MSEELINETTATPETAEAVTETETAAGITPEAETAVPEETAAESMADYEKELTASLKQIHEGDIITGTVIGVTETEITLDLKYYTEGVIRLEDYSADPSCCLKESVHIGDEISATVVRRDGGQGQIMLSSKEANEVLAWDKLKELKENQTNLTVKIGGVVNAGVIAYVEGIRGFIPASKLSLNYVEDLNEWLGQEIQVRVITVDEEDNKLVLSAKEILREKANEDRKAKVSNVEVGLVTEGTVESIQPYGAFINIGNGLSGLVHISQICEKRIKTPAAVLTVGDQVKVKVINIKDGKLSLSMKALNDVAAEEVTEETFDLPETESVSTNLGSLFAKIKL</sequence>
<evidence type="ECO:0000256" key="4">
    <source>
        <dbReference type="SAM" id="MobiDB-lite"/>
    </source>
</evidence>
<gene>
    <name evidence="6" type="primary">rps1_2</name>
    <name evidence="6" type="ORF">DSM106044_04594</name>
</gene>
<dbReference type="EMBL" id="QGQD01000090">
    <property type="protein sequence ID" value="TLC98591.1"/>
    <property type="molecule type" value="Genomic_DNA"/>
</dbReference>
<dbReference type="GO" id="GO:0005737">
    <property type="term" value="C:cytoplasm"/>
    <property type="evidence" value="ECO:0007669"/>
    <property type="project" value="UniProtKB-ARBA"/>
</dbReference>
<keyword evidence="2 6" id="KW-0689">Ribosomal protein</keyword>
<dbReference type="GO" id="GO:0005840">
    <property type="term" value="C:ribosome"/>
    <property type="evidence" value="ECO:0007669"/>
    <property type="project" value="UniProtKB-KW"/>
</dbReference>
<name>A0A4U8Q1K2_9FIRM</name>
<dbReference type="InterPro" id="IPR050437">
    <property type="entry name" value="Ribos_protein_bS1-like"/>
</dbReference>
<dbReference type="PROSITE" id="PS50126">
    <property type="entry name" value="S1"/>
    <property type="match status" value="3"/>
</dbReference>
<evidence type="ECO:0000313" key="7">
    <source>
        <dbReference type="Proteomes" id="UP000306509"/>
    </source>
</evidence>
<dbReference type="Pfam" id="PF00575">
    <property type="entry name" value="S1"/>
    <property type="match status" value="2"/>
</dbReference>
<dbReference type="GO" id="GO:0006412">
    <property type="term" value="P:translation"/>
    <property type="evidence" value="ECO:0007669"/>
    <property type="project" value="TreeGrafter"/>
</dbReference>
<protein>
    <submittedName>
        <fullName evidence="6">30S ribosomal protein S1</fullName>
    </submittedName>
</protein>
<feature type="domain" description="S1 motif" evidence="5">
    <location>
        <begin position="62"/>
        <end position="131"/>
    </location>
</feature>
<dbReference type="RefSeq" id="WP_081820319.1">
    <property type="nucleotide sequence ID" value="NZ_QGQD01000090.1"/>
</dbReference>
<dbReference type="GO" id="GO:0003735">
    <property type="term" value="F:structural constituent of ribosome"/>
    <property type="evidence" value="ECO:0007669"/>
    <property type="project" value="TreeGrafter"/>
</dbReference>
<dbReference type="PANTHER" id="PTHR10724:SF7">
    <property type="entry name" value="SMALL RIBOSOMAL SUBUNIT PROTEIN BS1C"/>
    <property type="match status" value="1"/>
</dbReference>
<dbReference type="AlphaFoldDB" id="A0A4U8Q1K2"/>
<dbReference type="CDD" id="cd04465">
    <property type="entry name" value="S1_RPS1_repeat_ec2_hs2"/>
    <property type="match status" value="1"/>
</dbReference>
<dbReference type="InterPro" id="IPR035104">
    <property type="entry name" value="Ribosomal_protein_S1-like"/>
</dbReference>
<dbReference type="FunFam" id="2.40.50.140:FF:000051">
    <property type="entry name" value="RNA-binding transcriptional accessory protein"/>
    <property type="match status" value="1"/>
</dbReference>
<accession>A0A4U8Q1K2</accession>
<dbReference type="PRINTS" id="PR00681">
    <property type="entry name" value="RIBOSOMALS1"/>
</dbReference>
<dbReference type="Proteomes" id="UP000306509">
    <property type="component" value="Unassembled WGS sequence"/>
</dbReference>
<feature type="domain" description="S1 motif" evidence="5">
    <location>
        <begin position="236"/>
        <end position="303"/>
    </location>
</feature>
<evidence type="ECO:0000256" key="2">
    <source>
        <dbReference type="ARBA" id="ARBA00022980"/>
    </source>
</evidence>
<dbReference type="SMART" id="SM00316">
    <property type="entry name" value="S1"/>
    <property type="match status" value="3"/>
</dbReference>
<organism evidence="6 7">
    <name type="scientific">Robinsoniella peoriensis</name>
    <dbReference type="NCBI Taxonomy" id="180332"/>
    <lineage>
        <taxon>Bacteria</taxon>
        <taxon>Bacillati</taxon>
        <taxon>Bacillota</taxon>
        <taxon>Clostridia</taxon>
        <taxon>Lachnospirales</taxon>
        <taxon>Lachnospiraceae</taxon>
        <taxon>Robinsoniella</taxon>
    </lineage>
</organism>
<dbReference type="GO" id="GO:0003729">
    <property type="term" value="F:mRNA binding"/>
    <property type="evidence" value="ECO:0007669"/>
    <property type="project" value="UniProtKB-ARBA"/>
</dbReference>
<dbReference type="STRING" id="180332.GCA_000797495_01200"/>
<evidence type="ECO:0000256" key="3">
    <source>
        <dbReference type="ARBA" id="ARBA00023274"/>
    </source>
</evidence>
<evidence type="ECO:0000259" key="5">
    <source>
        <dbReference type="PROSITE" id="PS50126"/>
    </source>
</evidence>
<proteinExistence type="inferred from homology"/>
<evidence type="ECO:0000313" key="6">
    <source>
        <dbReference type="EMBL" id="TLC98591.1"/>
    </source>
</evidence>
<dbReference type="CDD" id="cd05692">
    <property type="entry name" value="S1_RPS1_repeat_hs4"/>
    <property type="match status" value="1"/>
</dbReference>
<feature type="domain" description="S1 motif" evidence="5">
    <location>
        <begin position="134"/>
        <end position="215"/>
    </location>
</feature>
<dbReference type="InterPro" id="IPR003029">
    <property type="entry name" value="S1_domain"/>
</dbReference>
<feature type="region of interest" description="Disordered" evidence="4">
    <location>
        <begin position="1"/>
        <end position="39"/>
    </location>
</feature>
<dbReference type="InterPro" id="IPR012340">
    <property type="entry name" value="NA-bd_OB-fold"/>
</dbReference>
<keyword evidence="7" id="KW-1185">Reference proteome</keyword>
<evidence type="ECO:0000256" key="1">
    <source>
        <dbReference type="ARBA" id="ARBA00006767"/>
    </source>
</evidence>
<reference evidence="6 7" key="1">
    <citation type="journal article" date="2019" name="Anaerobe">
        <title>Detection of Robinsoniella peoriensis in multiple bone samples of a trauma patient.</title>
        <authorList>
            <person name="Schrottner P."/>
            <person name="Hartwich K."/>
            <person name="Bunk B."/>
            <person name="Schober I."/>
            <person name="Helbig S."/>
            <person name="Rudolph W.W."/>
            <person name="Gunzer F."/>
        </authorList>
    </citation>
    <scope>NUCLEOTIDE SEQUENCE [LARGE SCALE GENOMIC DNA]</scope>
    <source>
        <strain evidence="6 7">DSM 106044</strain>
    </source>
</reference>